<evidence type="ECO:0000259" key="1">
    <source>
        <dbReference type="Pfam" id="PF00483"/>
    </source>
</evidence>
<dbReference type="Pfam" id="PF00483">
    <property type="entry name" value="NTP_transferase"/>
    <property type="match status" value="1"/>
</dbReference>
<dbReference type="Gene3D" id="3.90.550.10">
    <property type="entry name" value="Spore Coat Polysaccharide Biosynthesis Protein SpsA, Chain A"/>
    <property type="match status" value="1"/>
</dbReference>
<dbReference type="PANTHER" id="PTHR46390">
    <property type="entry name" value="MANNOSE-1-PHOSPHATE GUANYLYLTRANSFERASE"/>
    <property type="match status" value="1"/>
</dbReference>
<sequence>MALHPVILCGGSGVRLWPLSNARRSKPFIPLVDGQSTFAQTLARLAAIDGAAAPIVVAGPAHVEAIEAEFAAAGVEGVIIVEPVGRDSAPAMAAAAHYIQDRHPGEVALFLAADHHIPDPKAYAATVAIAVAQAALGSIVTLGVRPSGPSTAYGYIAPGAPLEAGAYRVEGFAEKPDEATAQAYLDQGRLWNGGMFIVRPDVLIAELQAHAPAINQAARAALDGAQTLGRQVRLGEAFAGAPKLSIDYAVMEHTALAAVAPADFAWSDLGAWDAVLAVSRRDEAGNNAEGAVVLTGAENCLVRAEGGVKVVAVGVRNLAIIAGPDGVMVCDLDALDQIKDAVGRLQDS</sequence>
<dbReference type="SUPFAM" id="SSF53448">
    <property type="entry name" value="Nucleotide-diphospho-sugar transferases"/>
    <property type="match status" value="1"/>
</dbReference>
<dbReference type="GO" id="GO:0016779">
    <property type="term" value="F:nucleotidyltransferase activity"/>
    <property type="evidence" value="ECO:0007669"/>
    <property type="project" value="UniProtKB-KW"/>
</dbReference>
<keyword evidence="3" id="KW-1185">Reference proteome</keyword>
<dbReference type="InterPro" id="IPR005835">
    <property type="entry name" value="NTP_transferase_dom"/>
</dbReference>
<dbReference type="CDD" id="cd02509">
    <property type="entry name" value="GDP-M1P_Guanylyltransferase"/>
    <property type="match status" value="1"/>
</dbReference>
<keyword evidence="2" id="KW-0808">Transferase</keyword>
<dbReference type="EMBL" id="JAUSVS010000001">
    <property type="protein sequence ID" value="MDQ0463136.1"/>
    <property type="molecule type" value="Genomic_DNA"/>
</dbReference>
<evidence type="ECO:0000313" key="2">
    <source>
        <dbReference type="EMBL" id="MDQ0463136.1"/>
    </source>
</evidence>
<name>A0ABU0IM92_9CAUL</name>
<evidence type="ECO:0000313" key="3">
    <source>
        <dbReference type="Proteomes" id="UP001228905"/>
    </source>
</evidence>
<dbReference type="PANTHER" id="PTHR46390:SF1">
    <property type="entry name" value="MANNOSE-1-PHOSPHATE GUANYLYLTRANSFERASE"/>
    <property type="match status" value="1"/>
</dbReference>
<keyword evidence="2" id="KW-0548">Nucleotidyltransferase</keyword>
<dbReference type="GO" id="GO:0016853">
    <property type="term" value="F:isomerase activity"/>
    <property type="evidence" value="ECO:0007669"/>
    <property type="project" value="UniProtKB-KW"/>
</dbReference>
<organism evidence="2 3">
    <name type="scientific">Caulobacter ginsengisoli</name>
    <dbReference type="NCBI Taxonomy" id="400775"/>
    <lineage>
        <taxon>Bacteria</taxon>
        <taxon>Pseudomonadati</taxon>
        <taxon>Pseudomonadota</taxon>
        <taxon>Alphaproteobacteria</taxon>
        <taxon>Caulobacterales</taxon>
        <taxon>Caulobacteraceae</taxon>
        <taxon>Caulobacter</taxon>
    </lineage>
</organism>
<proteinExistence type="predicted"/>
<dbReference type="InterPro" id="IPR051161">
    <property type="entry name" value="Mannose-6P_isomerase_type2"/>
</dbReference>
<keyword evidence="2" id="KW-0413">Isomerase</keyword>
<dbReference type="SUPFAM" id="SSF159283">
    <property type="entry name" value="Guanosine diphospho-D-mannose pyrophosphorylase/mannose-6-phosphate isomerase linker domain"/>
    <property type="match status" value="1"/>
</dbReference>
<dbReference type="InterPro" id="IPR049577">
    <property type="entry name" value="GMPP_N"/>
</dbReference>
<gene>
    <name evidence="2" type="ORF">QO010_000884</name>
</gene>
<dbReference type="Proteomes" id="UP001228905">
    <property type="component" value="Unassembled WGS sequence"/>
</dbReference>
<protein>
    <submittedName>
        <fullName evidence="2">Mannose-1-phosphate guanylyltransferase/mannose-6-phosphate isomerase</fullName>
    </submittedName>
</protein>
<feature type="domain" description="Nucleotidyl transferase" evidence="1">
    <location>
        <begin position="5"/>
        <end position="283"/>
    </location>
</feature>
<reference evidence="2 3" key="1">
    <citation type="submission" date="2023-07" db="EMBL/GenBank/DDBJ databases">
        <title>Genomic Encyclopedia of Type Strains, Phase IV (KMG-IV): sequencing the most valuable type-strain genomes for metagenomic binning, comparative biology and taxonomic classification.</title>
        <authorList>
            <person name="Goeker M."/>
        </authorList>
    </citation>
    <scope>NUCLEOTIDE SEQUENCE [LARGE SCALE GENOMIC DNA]</scope>
    <source>
        <strain evidence="2 3">DSM 18695</strain>
    </source>
</reference>
<comment type="caution">
    <text evidence="2">The sequence shown here is derived from an EMBL/GenBank/DDBJ whole genome shotgun (WGS) entry which is preliminary data.</text>
</comment>
<dbReference type="InterPro" id="IPR029044">
    <property type="entry name" value="Nucleotide-diphossugar_trans"/>
</dbReference>
<accession>A0ABU0IM92</accession>
<dbReference type="RefSeq" id="WP_307346502.1">
    <property type="nucleotide sequence ID" value="NZ_JAUSVS010000001.1"/>
</dbReference>